<keyword evidence="1" id="KW-0472">Membrane</keyword>
<evidence type="ECO:0000313" key="3">
    <source>
        <dbReference type="Proteomes" id="UP000825799"/>
    </source>
</evidence>
<sequence>MNTQTHSTVPTMLREAGIALAVLALYVLTLLLPLHQAAGLQRDLNAAGFSTLDSWSICQPLAQDDKGDPREAAALKCPATGVAKQQLAVVLPPVLTLEAPTTAAVIGFAALDEPIRPILPDHFGQSRAPPVTV</sequence>
<keyword evidence="3" id="KW-1185">Reference proteome</keyword>
<proteinExistence type="predicted"/>
<evidence type="ECO:0000313" key="2">
    <source>
        <dbReference type="EMBL" id="QYO77121.1"/>
    </source>
</evidence>
<feature type="transmembrane region" description="Helical" evidence="1">
    <location>
        <begin position="16"/>
        <end position="34"/>
    </location>
</feature>
<protein>
    <recommendedName>
        <fullName evidence="4">DUF2946 domain-containing protein</fullName>
    </recommendedName>
</protein>
<dbReference type="RefSeq" id="WP_220305583.1">
    <property type="nucleotide sequence ID" value="NZ_CP080590.1"/>
</dbReference>
<dbReference type="EMBL" id="CP080590">
    <property type="protein sequence ID" value="QYO77121.1"/>
    <property type="molecule type" value="Genomic_DNA"/>
</dbReference>
<reference evidence="2 3" key="1">
    <citation type="submission" date="2021-08" db="EMBL/GenBank/DDBJ databases">
        <title>Devosia salina sp. nov., isolated from the South China Sea sediment.</title>
        <authorList>
            <person name="Zhou Z."/>
        </authorList>
    </citation>
    <scope>NUCLEOTIDE SEQUENCE [LARGE SCALE GENOMIC DNA]</scope>
    <source>
        <strain evidence="2 3">SCS-3</strain>
    </source>
</reference>
<evidence type="ECO:0000256" key="1">
    <source>
        <dbReference type="SAM" id="Phobius"/>
    </source>
</evidence>
<dbReference type="Proteomes" id="UP000825799">
    <property type="component" value="Chromosome"/>
</dbReference>
<keyword evidence="1" id="KW-0812">Transmembrane</keyword>
<organism evidence="2 3">
    <name type="scientific">Devosia salina</name>
    <dbReference type="NCBI Taxonomy" id="2860336"/>
    <lineage>
        <taxon>Bacteria</taxon>
        <taxon>Pseudomonadati</taxon>
        <taxon>Pseudomonadota</taxon>
        <taxon>Alphaproteobacteria</taxon>
        <taxon>Hyphomicrobiales</taxon>
        <taxon>Devosiaceae</taxon>
        <taxon>Devosia</taxon>
    </lineage>
</organism>
<name>A0ABX8WJF2_9HYPH</name>
<accession>A0ABX8WJF2</accession>
<keyword evidence="1" id="KW-1133">Transmembrane helix</keyword>
<evidence type="ECO:0008006" key="4">
    <source>
        <dbReference type="Google" id="ProtNLM"/>
    </source>
</evidence>
<gene>
    <name evidence="2" type="ORF">K1X15_00490</name>
</gene>